<gene>
    <name evidence="9 11" type="primary">tatA</name>
    <name evidence="11" type="ORF">ISP25_11720</name>
</gene>
<evidence type="ECO:0000313" key="11">
    <source>
        <dbReference type="EMBL" id="MFK2877738.1"/>
    </source>
</evidence>
<sequence>MGFDSIWHWLLLLVIVLLIFGTKKIGNVGSDLGNAVRGFKKAMHGDEGENEKEKTKEQLRADPPPSSASTSTQDQRDSHESK</sequence>
<comment type="subcellular location">
    <subcellularLocation>
        <location evidence="1 9">Cell membrane</location>
        <topology evidence="1 9">Single-pass membrane protein</topology>
    </subcellularLocation>
</comment>
<keyword evidence="5 9" id="KW-0653">Protein transport</keyword>
<reference evidence="11 12" key="1">
    <citation type="submission" date="2020-10" db="EMBL/GenBank/DDBJ databases">
        <title>Phylogeny of dyella-like bacteria.</title>
        <authorList>
            <person name="Fu J."/>
        </authorList>
    </citation>
    <scope>NUCLEOTIDE SEQUENCE [LARGE SCALE GENOMIC DNA]</scope>
    <source>
        <strain evidence="11 12">KACC 19113</strain>
    </source>
</reference>
<accession>A0ABW8J612</accession>
<evidence type="ECO:0000256" key="1">
    <source>
        <dbReference type="ARBA" id="ARBA00004162"/>
    </source>
</evidence>
<feature type="compositionally biased region" description="Basic and acidic residues" evidence="10">
    <location>
        <begin position="43"/>
        <end position="60"/>
    </location>
</feature>
<protein>
    <recommendedName>
        <fullName evidence="9">Sec-independent protein translocase protein TatA</fullName>
    </recommendedName>
</protein>
<dbReference type="RefSeq" id="WP_192155593.1">
    <property type="nucleotide sequence ID" value="NZ_JADIKK010000008.1"/>
</dbReference>
<comment type="function">
    <text evidence="9">Part of the twin-arginine translocation (Tat) system that transports large folded proteins containing a characteristic twin-arginine motif in their signal peptide across membranes. TatA could form the protein-conducting channel of the Tat system.</text>
</comment>
<dbReference type="PANTHER" id="PTHR42982">
    <property type="entry name" value="SEC-INDEPENDENT PROTEIN TRANSLOCASE PROTEIN TATA"/>
    <property type="match status" value="1"/>
</dbReference>
<keyword evidence="8 9" id="KW-0472">Membrane</keyword>
<comment type="caution">
    <text evidence="11">The sequence shown here is derived from an EMBL/GenBank/DDBJ whole genome shotgun (WGS) entry which is preliminary data.</text>
</comment>
<evidence type="ECO:0000256" key="10">
    <source>
        <dbReference type="SAM" id="MobiDB-lite"/>
    </source>
</evidence>
<dbReference type="Proteomes" id="UP001620339">
    <property type="component" value="Unassembled WGS sequence"/>
</dbReference>
<dbReference type="NCBIfam" id="TIGR01411">
    <property type="entry name" value="tatAE"/>
    <property type="match status" value="1"/>
</dbReference>
<evidence type="ECO:0000256" key="3">
    <source>
        <dbReference type="ARBA" id="ARBA00022475"/>
    </source>
</evidence>
<dbReference type="InterPro" id="IPR006312">
    <property type="entry name" value="TatA/E"/>
</dbReference>
<comment type="subunit">
    <text evidence="9">The Tat system comprises two distinct complexes: a TatABC complex, containing multiple copies of TatA, TatB and TatC subunits, and a separate TatA complex, containing only TatA subunits. Substrates initially bind to the TatABC complex, which probably triggers association of the separate TatA complex to form the active translocon.</text>
</comment>
<evidence type="ECO:0000313" key="12">
    <source>
        <dbReference type="Proteomes" id="UP001620339"/>
    </source>
</evidence>
<evidence type="ECO:0000256" key="6">
    <source>
        <dbReference type="ARBA" id="ARBA00022989"/>
    </source>
</evidence>
<comment type="similarity">
    <text evidence="9">Belongs to the TatA/E family.</text>
</comment>
<proteinExistence type="inferred from homology"/>
<feature type="region of interest" description="Disordered" evidence="10">
    <location>
        <begin position="42"/>
        <end position="82"/>
    </location>
</feature>
<organism evidence="11 12">
    <name type="scientific">Rhodanobacter hydrolyticus</name>
    <dbReference type="NCBI Taxonomy" id="2250595"/>
    <lineage>
        <taxon>Bacteria</taxon>
        <taxon>Pseudomonadati</taxon>
        <taxon>Pseudomonadota</taxon>
        <taxon>Gammaproteobacteria</taxon>
        <taxon>Lysobacterales</taxon>
        <taxon>Rhodanobacteraceae</taxon>
        <taxon>Rhodanobacter</taxon>
    </lineage>
</organism>
<keyword evidence="3 9" id="KW-1003">Cell membrane</keyword>
<dbReference type="Pfam" id="PF02416">
    <property type="entry name" value="TatA_B_E"/>
    <property type="match status" value="1"/>
</dbReference>
<evidence type="ECO:0000256" key="5">
    <source>
        <dbReference type="ARBA" id="ARBA00022927"/>
    </source>
</evidence>
<evidence type="ECO:0000256" key="7">
    <source>
        <dbReference type="ARBA" id="ARBA00023010"/>
    </source>
</evidence>
<dbReference type="NCBIfam" id="NF002813">
    <property type="entry name" value="PRK02958.1"/>
    <property type="match status" value="1"/>
</dbReference>
<keyword evidence="6 9" id="KW-1133">Transmembrane helix</keyword>
<dbReference type="HAMAP" id="MF_00236">
    <property type="entry name" value="TatA_E"/>
    <property type="match status" value="1"/>
</dbReference>
<keyword evidence="12" id="KW-1185">Reference proteome</keyword>
<evidence type="ECO:0000256" key="4">
    <source>
        <dbReference type="ARBA" id="ARBA00022692"/>
    </source>
</evidence>
<keyword evidence="7 9" id="KW-0811">Translocation</keyword>
<name>A0ABW8J612_9GAMM</name>
<dbReference type="PANTHER" id="PTHR42982:SF1">
    <property type="entry name" value="SEC-INDEPENDENT PROTEIN TRANSLOCASE PROTEIN TATA"/>
    <property type="match status" value="1"/>
</dbReference>
<evidence type="ECO:0000256" key="8">
    <source>
        <dbReference type="ARBA" id="ARBA00023136"/>
    </source>
</evidence>
<dbReference type="EMBL" id="JADIKK010000008">
    <property type="protein sequence ID" value="MFK2877738.1"/>
    <property type="molecule type" value="Genomic_DNA"/>
</dbReference>
<dbReference type="Gene3D" id="1.20.5.3310">
    <property type="match status" value="1"/>
</dbReference>
<feature type="transmembrane region" description="Helical" evidence="9">
    <location>
        <begin position="6"/>
        <end position="22"/>
    </location>
</feature>
<evidence type="ECO:0000256" key="9">
    <source>
        <dbReference type="HAMAP-Rule" id="MF_00236"/>
    </source>
</evidence>
<evidence type="ECO:0000256" key="2">
    <source>
        <dbReference type="ARBA" id="ARBA00022448"/>
    </source>
</evidence>
<keyword evidence="4 9" id="KW-0812">Transmembrane</keyword>
<dbReference type="InterPro" id="IPR003369">
    <property type="entry name" value="TatA/B/E"/>
</dbReference>
<keyword evidence="2 9" id="KW-0813">Transport</keyword>